<feature type="signal peptide" evidence="1">
    <location>
        <begin position="1"/>
        <end position="30"/>
    </location>
</feature>
<protein>
    <recommendedName>
        <fullName evidence="4">Extracellular protein</fullName>
    </recommendedName>
</protein>
<evidence type="ECO:0000313" key="3">
    <source>
        <dbReference type="Proteomes" id="UP001596254"/>
    </source>
</evidence>
<gene>
    <name evidence="2" type="ORF">ACFP1G_06905</name>
</gene>
<feature type="chain" id="PRO_5045967919" description="Extracellular protein" evidence="1">
    <location>
        <begin position="31"/>
        <end position="156"/>
    </location>
</feature>
<evidence type="ECO:0008006" key="4">
    <source>
        <dbReference type="Google" id="ProtNLM"/>
    </source>
</evidence>
<proteinExistence type="predicted"/>
<evidence type="ECO:0000313" key="2">
    <source>
        <dbReference type="EMBL" id="MFC6207206.1"/>
    </source>
</evidence>
<dbReference type="EMBL" id="JBHSSK010000021">
    <property type="protein sequence ID" value="MFC6207206.1"/>
    <property type="molecule type" value="Genomic_DNA"/>
</dbReference>
<comment type="caution">
    <text evidence="2">The sequence shown here is derived from an EMBL/GenBank/DDBJ whole genome shotgun (WGS) entry which is preliminary data.</text>
</comment>
<keyword evidence="1" id="KW-0732">Signal</keyword>
<sequence length="156" mass="18233">MTRHKFTFSLLVIGFSLIFFTYSAPQTANAATWYAGTPKQMHGTWYTKYHKFKHPTTNHYYYRIQYTTRFKGQSHLINLIYSKKKKLKTNSAGYGIVFSLIHTKVATNTYLLGGYSNGESVTYQVASLSRKRKMILRYPTNTKMTHFKSFGTFYKK</sequence>
<accession>A0ABW1ST22</accession>
<organism evidence="2 3">
    <name type="scientific">Levilactobacillus tongjiangensis</name>
    <dbReference type="NCBI Taxonomy" id="2486023"/>
    <lineage>
        <taxon>Bacteria</taxon>
        <taxon>Bacillati</taxon>
        <taxon>Bacillota</taxon>
        <taxon>Bacilli</taxon>
        <taxon>Lactobacillales</taxon>
        <taxon>Lactobacillaceae</taxon>
        <taxon>Levilactobacillus</taxon>
    </lineage>
</organism>
<name>A0ABW1ST22_9LACO</name>
<reference evidence="3" key="1">
    <citation type="journal article" date="2019" name="Int. J. Syst. Evol. Microbiol.">
        <title>The Global Catalogue of Microorganisms (GCM) 10K type strain sequencing project: providing services to taxonomists for standard genome sequencing and annotation.</title>
        <authorList>
            <consortium name="The Broad Institute Genomics Platform"/>
            <consortium name="The Broad Institute Genome Sequencing Center for Infectious Disease"/>
            <person name="Wu L."/>
            <person name="Ma J."/>
        </authorList>
    </citation>
    <scope>NUCLEOTIDE SEQUENCE [LARGE SCALE GENOMIC DNA]</scope>
    <source>
        <strain evidence="3">CCM 8905</strain>
    </source>
</reference>
<dbReference type="Proteomes" id="UP001596254">
    <property type="component" value="Unassembled WGS sequence"/>
</dbReference>
<evidence type="ECO:0000256" key="1">
    <source>
        <dbReference type="SAM" id="SignalP"/>
    </source>
</evidence>
<dbReference type="RefSeq" id="WP_125691645.1">
    <property type="nucleotide sequence ID" value="NZ_JBHSSK010000021.1"/>
</dbReference>
<keyword evidence="3" id="KW-1185">Reference proteome</keyword>